<protein>
    <submittedName>
        <fullName evidence="3">VOC family protein</fullName>
    </submittedName>
</protein>
<dbReference type="Pfam" id="PF00903">
    <property type="entry name" value="Glyoxalase"/>
    <property type="match status" value="1"/>
</dbReference>
<dbReference type="SUPFAM" id="SSF54593">
    <property type="entry name" value="Glyoxalase/Bleomycin resistance protein/Dihydroxybiphenyl dioxygenase"/>
    <property type="match status" value="1"/>
</dbReference>
<dbReference type="OrthoDB" id="9794917at2"/>
<dbReference type="PANTHER" id="PTHR43048">
    <property type="entry name" value="METHYLMALONYL-COA EPIMERASE"/>
    <property type="match status" value="1"/>
</dbReference>
<dbReference type="GO" id="GO:0046872">
    <property type="term" value="F:metal ion binding"/>
    <property type="evidence" value="ECO:0007669"/>
    <property type="project" value="UniProtKB-KW"/>
</dbReference>
<dbReference type="InterPro" id="IPR029068">
    <property type="entry name" value="Glyas_Bleomycin-R_OHBP_Dase"/>
</dbReference>
<dbReference type="InterPro" id="IPR051785">
    <property type="entry name" value="MMCE/EMCE_epimerase"/>
</dbReference>
<organism evidence="3 4">
    <name type="scientific">Dactylosporangium aurantiacum</name>
    <dbReference type="NCBI Taxonomy" id="35754"/>
    <lineage>
        <taxon>Bacteria</taxon>
        <taxon>Bacillati</taxon>
        <taxon>Actinomycetota</taxon>
        <taxon>Actinomycetes</taxon>
        <taxon>Micromonosporales</taxon>
        <taxon>Micromonosporaceae</taxon>
        <taxon>Dactylosporangium</taxon>
    </lineage>
</organism>
<dbReference type="GO" id="GO:0046491">
    <property type="term" value="P:L-methylmalonyl-CoA metabolic process"/>
    <property type="evidence" value="ECO:0007669"/>
    <property type="project" value="TreeGrafter"/>
</dbReference>
<dbReference type="KEGG" id="daur:Daura_29120"/>
<keyword evidence="1" id="KW-0479">Metal-binding</keyword>
<dbReference type="AlphaFoldDB" id="A0A9Q9IE36"/>
<accession>A0A9Q9IE36</accession>
<reference evidence="3" key="1">
    <citation type="submission" date="2021-04" db="EMBL/GenBank/DDBJ databases">
        <title>Dactylosporangium aurantiacum NRRL B-8018 full assembly.</title>
        <authorList>
            <person name="Hartkoorn R.C."/>
            <person name="Beaudoing E."/>
            <person name="Hot D."/>
        </authorList>
    </citation>
    <scope>NUCLEOTIDE SEQUENCE</scope>
    <source>
        <strain evidence="3">NRRL B-8018</strain>
    </source>
</reference>
<dbReference type="PANTHER" id="PTHR43048:SF4">
    <property type="entry name" value="RING-CLEAVING DIOXYGENASE-RELATED"/>
    <property type="match status" value="1"/>
</dbReference>
<keyword evidence="4" id="KW-1185">Reference proteome</keyword>
<dbReference type="PROSITE" id="PS51819">
    <property type="entry name" value="VOC"/>
    <property type="match status" value="1"/>
</dbReference>
<dbReference type="EMBL" id="CP073767">
    <property type="protein sequence ID" value="UWZ50865.1"/>
    <property type="molecule type" value="Genomic_DNA"/>
</dbReference>
<evidence type="ECO:0000313" key="3">
    <source>
        <dbReference type="EMBL" id="UWZ50865.1"/>
    </source>
</evidence>
<name>A0A9Q9IE36_9ACTN</name>
<dbReference type="RefSeq" id="WP_033358143.1">
    <property type="nucleotide sequence ID" value="NZ_CP073767.1"/>
</dbReference>
<evidence type="ECO:0000313" key="4">
    <source>
        <dbReference type="Proteomes" id="UP001058003"/>
    </source>
</evidence>
<dbReference type="InterPro" id="IPR037523">
    <property type="entry name" value="VOC_core"/>
</dbReference>
<evidence type="ECO:0000259" key="2">
    <source>
        <dbReference type="PROSITE" id="PS51819"/>
    </source>
</evidence>
<dbReference type="Gene3D" id="3.10.180.10">
    <property type="entry name" value="2,3-Dihydroxybiphenyl 1,2-Dioxygenase, domain 1"/>
    <property type="match status" value="1"/>
</dbReference>
<dbReference type="GO" id="GO:0004493">
    <property type="term" value="F:methylmalonyl-CoA epimerase activity"/>
    <property type="evidence" value="ECO:0007669"/>
    <property type="project" value="TreeGrafter"/>
</dbReference>
<evidence type="ECO:0000256" key="1">
    <source>
        <dbReference type="ARBA" id="ARBA00022723"/>
    </source>
</evidence>
<feature type="domain" description="VOC" evidence="2">
    <location>
        <begin position="8"/>
        <end position="137"/>
    </location>
</feature>
<dbReference type="InterPro" id="IPR004360">
    <property type="entry name" value="Glyas_Fos-R_dOase_dom"/>
</dbReference>
<proteinExistence type="predicted"/>
<gene>
    <name evidence="3" type="ORF">Daura_29120</name>
</gene>
<dbReference type="Proteomes" id="UP001058003">
    <property type="component" value="Chromosome"/>
</dbReference>
<sequence length="143" mass="15586">MENTTNVALQYCHITVSDWDRSLAFYRDALGLEVQNDVGEGAARWVTLGGTGQPGLQFVLSWPHAGRTEADGDALQDLLSRGVLPMIVFSTGDLDATFERVRASGAEVLQEPIERPWGPRDSAFRDPSGNMVRIQQGAVRVSA</sequence>